<dbReference type="NCBIfam" id="NF041083">
    <property type="entry name" value="thermosome_beta"/>
    <property type="match status" value="1"/>
</dbReference>
<dbReference type="PRINTS" id="PR00304">
    <property type="entry name" value="TCOMPLEXTCP1"/>
</dbReference>
<dbReference type="NCBIfam" id="TIGR02345">
    <property type="entry name" value="chap_CCT_eta"/>
    <property type="match status" value="1"/>
</dbReference>
<dbReference type="OrthoDB" id="1935484at2759"/>
<comment type="subcellular location">
    <subcellularLocation>
        <location evidence="2">Cytoplasm</location>
    </subcellularLocation>
    <subcellularLocation>
        <location evidence="1">Membrane</location>
        <topology evidence="1">Multi-pass membrane protein</topology>
    </subcellularLocation>
</comment>
<keyword evidence="7 10" id="KW-0067">ATP-binding</keyword>
<keyword evidence="6 10" id="KW-0547">Nucleotide-binding</keyword>
<evidence type="ECO:0000256" key="6">
    <source>
        <dbReference type="ARBA" id="ARBA00022741"/>
    </source>
</evidence>
<evidence type="ECO:0000256" key="11">
    <source>
        <dbReference type="SAM" id="MobiDB-lite"/>
    </source>
</evidence>
<dbReference type="InterPro" id="IPR027409">
    <property type="entry name" value="GroEL-like_apical_dom_sf"/>
</dbReference>
<organism evidence="13 14">
    <name type="scientific">Panaeolus cyanescens</name>
    <dbReference type="NCBI Taxonomy" id="181874"/>
    <lineage>
        <taxon>Eukaryota</taxon>
        <taxon>Fungi</taxon>
        <taxon>Dikarya</taxon>
        <taxon>Basidiomycota</taxon>
        <taxon>Agaricomycotina</taxon>
        <taxon>Agaricomycetes</taxon>
        <taxon>Agaricomycetidae</taxon>
        <taxon>Agaricales</taxon>
        <taxon>Agaricineae</taxon>
        <taxon>Galeropsidaceae</taxon>
        <taxon>Panaeolus</taxon>
    </lineage>
</organism>
<keyword evidence="12" id="KW-0472">Membrane</keyword>
<evidence type="ECO:0000256" key="4">
    <source>
        <dbReference type="ARBA" id="ARBA00011531"/>
    </source>
</evidence>
<dbReference type="GO" id="GO:0022857">
    <property type="term" value="F:transmembrane transporter activity"/>
    <property type="evidence" value="ECO:0007669"/>
    <property type="project" value="InterPro"/>
</dbReference>
<dbReference type="CDD" id="cd03340">
    <property type="entry name" value="TCP1_eta"/>
    <property type="match status" value="1"/>
</dbReference>
<dbReference type="InterPro" id="IPR036259">
    <property type="entry name" value="MFS_trans_sf"/>
</dbReference>
<evidence type="ECO:0000256" key="9">
    <source>
        <dbReference type="ARBA" id="ARBA00032221"/>
    </source>
</evidence>
<dbReference type="GO" id="GO:0005524">
    <property type="term" value="F:ATP binding"/>
    <property type="evidence" value="ECO:0007669"/>
    <property type="project" value="UniProtKB-KW"/>
</dbReference>
<evidence type="ECO:0000256" key="2">
    <source>
        <dbReference type="ARBA" id="ARBA00004496"/>
    </source>
</evidence>
<dbReference type="InterPro" id="IPR011701">
    <property type="entry name" value="MFS"/>
</dbReference>
<dbReference type="Gene3D" id="1.10.560.10">
    <property type="entry name" value="GroEL-like equatorial domain"/>
    <property type="match status" value="1"/>
</dbReference>
<comment type="caution">
    <text evidence="13">The sequence shown here is derived from an EMBL/GenBank/DDBJ whole genome shotgun (WGS) entry which is preliminary data.</text>
</comment>
<feature type="transmembrane region" description="Helical" evidence="12">
    <location>
        <begin position="1045"/>
        <end position="1063"/>
    </location>
</feature>
<dbReference type="Proteomes" id="UP000284842">
    <property type="component" value="Unassembled WGS sequence"/>
</dbReference>
<dbReference type="Gene3D" id="3.50.7.10">
    <property type="entry name" value="GroEL"/>
    <property type="match status" value="1"/>
</dbReference>
<dbReference type="EMBL" id="NHTK01001355">
    <property type="protein sequence ID" value="PPQ99532.1"/>
    <property type="molecule type" value="Genomic_DNA"/>
</dbReference>
<accession>A0A409Y8V1</accession>
<feature type="transmembrane region" description="Helical" evidence="12">
    <location>
        <begin position="1391"/>
        <end position="1411"/>
    </location>
</feature>
<feature type="transmembrane region" description="Helical" evidence="12">
    <location>
        <begin position="1418"/>
        <end position="1438"/>
    </location>
</feature>
<feature type="transmembrane region" description="Helical" evidence="12">
    <location>
        <begin position="875"/>
        <end position="895"/>
    </location>
</feature>
<dbReference type="InParanoid" id="A0A409Y8V1"/>
<dbReference type="InterPro" id="IPR002194">
    <property type="entry name" value="Chaperonin_TCP-1_CS"/>
</dbReference>
<dbReference type="Gene3D" id="1.20.1250.20">
    <property type="entry name" value="MFS general substrate transporter like domains"/>
    <property type="match status" value="1"/>
</dbReference>
<dbReference type="FunFam" id="1.20.1250.20:FF:000106">
    <property type="entry name" value="MFS transporter, putative"/>
    <property type="match status" value="1"/>
</dbReference>
<evidence type="ECO:0000256" key="7">
    <source>
        <dbReference type="ARBA" id="ARBA00022840"/>
    </source>
</evidence>
<name>A0A409Y8V1_9AGAR</name>
<dbReference type="Gene3D" id="3.30.260.10">
    <property type="entry name" value="TCP-1-like chaperonin intermediate domain"/>
    <property type="match status" value="1"/>
</dbReference>
<dbReference type="SUPFAM" id="SSF52029">
    <property type="entry name" value="GroEL apical domain-like"/>
    <property type="match status" value="1"/>
</dbReference>
<dbReference type="InterPro" id="IPR012720">
    <property type="entry name" value="Chap_CCT_eta"/>
</dbReference>
<dbReference type="GO" id="GO:0005832">
    <property type="term" value="C:chaperonin-containing T-complex"/>
    <property type="evidence" value="ECO:0007669"/>
    <property type="project" value="UniProtKB-ARBA"/>
</dbReference>
<evidence type="ECO:0000256" key="8">
    <source>
        <dbReference type="ARBA" id="ARBA00023186"/>
    </source>
</evidence>
<evidence type="ECO:0000256" key="12">
    <source>
        <dbReference type="SAM" id="Phobius"/>
    </source>
</evidence>
<keyword evidence="5" id="KW-0963">Cytoplasm</keyword>
<dbReference type="FunFam" id="3.50.7.10:FF:000006">
    <property type="entry name" value="T-complex protein 1 subunit eta"/>
    <property type="match status" value="1"/>
</dbReference>
<reference evidence="13 14" key="1">
    <citation type="journal article" date="2018" name="Evol. Lett.">
        <title>Horizontal gene cluster transfer increased hallucinogenic mushroom diversity.</title>
        <authorList>
            <person name="Reynolds H.T."/>
            <person name="Vijayakumar V."/>
            <person name="Gluck-Thaler E."/>
            <person name="Korotkin H.B."/>
            <person name="Matheny P.B."/>
            <person name="Slot J.C."/>
        </authorList>
    </citation>
    <scope>NUCLEOTIDE SEQUENCE [LARGE SCALE GENOMIC DNA]</scope>
    <source>
        <strain evidence="13 14">2629</strain>
    </source>
</reference>
<dbReference type="NCBIfam" id="NF041082">
    <property type="entry name" value="thermosome_alpha"/>
    <property type="match status" value="1"/>
</dbReference>
<dbReference type="InterPro" id="IPR027410">
    <property type="entry name" value="TCP-1-like_intermed_sf"/>
</dbReference>
<evidence type="ECO:0000256" key="5">
    <source>
        <dbReference type="ARBA" id="ARBA00022490"/>
    </source>
</evidence>
<evidence type="ECO:0000313" key="14">
    <source>
        <dbReference type="Proteomes" id="UP000284842"/>
    </source>
</evidence>
<evidence type="ECO:0000256" key="1">
    <source>
        <dbReference type="ARBA" id="ARBA00004141"/>
    </source>
</evidence>
<feature type="transmembrane region" description="Helical" evidence="12">
    <location>
        <begin position="955"/>
        <end position="977"/>
    </location>
</feature>
<feature type="transmembrane region" description="Helical" evidence="12">
    <location>
        <begin position="1114"/>
        <end position="1133"/>
    </location>
</feature>
<comment type="similarity">
    <text evidence="3 10">Belongs to the TCP-1 chaperonin family.</text>
</comment>
<dbReference type="Pfam" id="PF07690">
    <property type="entry name" value="MFS_1"/>
    <property type="match status" value="1"/>
</dbReference>
<dbReference type="InterPro" id="IPR027413">
    <property type="entry name" value="GROEL-like_equatorial_sf"/>
</dbReference>
<dbReference type="FunFam" id="3.30.260.10:FF:000022">
    <property type="entry name" value="T-complex protein 1 subunit eta"/>
    <property type="match status" value="1"/>
</dbReference>
<protein>
    <recommendedName>
        <fullName evidence="9">CCT-eta</fullName>
    </recommendedName>
</protein>
<proteinExistence type="inferred from homology"/>
<feature type="transmembrane region" description="Helical" evidence="12">
    <location>
        <begin position="1017"/>
        <end position="1038"/>
    </location>
</feature>
<keyword evidence="8 10" id="KW-0143">Chaperone</keyword>
<feature type="region of interest" description="Disordered" evidence="11">
    <location>
        <begin position="529"/>
        <end position="551"/>
    </location>
</feature>
<keyword evidence="12" id="KW-0812">Transmembrane</keyword>
<dbReference type="PANTHER" id="PTHR11353">
    <property type="entry name" value="CHAPERONIN"/>
    <property type="match status" value="1"/>
</dbReference>
<feature type="transmembrane region" description="Helical" evidence="12">
    <location>
        <begin position="806"/>
        <end position="829"/>
    </location>
</feature>
<dbReference type="Pfam" id="PF00118">
    <property type="entry name" value="Cpn60_TCP1"/>
    <property type="match status" value="1"/>
</dbReference>
<dbReference type="InterPro" id="IPR053374">
    <property type="entry name" value="TCP-1_chaperonin"/>
</dbReference>
<keyword evidence="14" id="KW-1185">Reference proteome</keyword>
<dbReference type="SUPFAM" id="SSF48592">
    <property type="entry name" value="GroEL equatorial domain-like"/>
    <property type="match status" value="1"/>
</dbReference>
<dbReference type="SUPFAM" id="SSF103473">
    <property type="entry name" value="MFS general substrate transporter"/>
    <property type="match status" value="2"/>
</dbReference>
<feature type="transmembrane region" description="Helical" evidence="12">
    <location>
        <begin position="1444"/>
        <end position="1460"/>
    </location>
</feature>
<sequence>MQRGLPMQPTVVLLKEGTDTSQGKPQLLSNISACLAIAETLASTLGPRGMDKLIVNERGEAQITNDGATILKLLDIVHPAARTLVDIARAQDAEVGDGTTSVVLLAAQFLKEVRGFIEEGISPHIIMKGFRQASQLALDKIKELQIPVVKSDPEQFRSLLIKCASTSMSSKLIHSEKPFFSNMVVDAIQSLDQEDLDESLIGVKKIPGGGLQDSLLIKGVAFKKTFTYAGAEQQPKHFVDPLILCLNVELELKAEKDNAEVRVEAVSEYQAIVDAEWEIIYRKLQAIEKTGAKVVLSKLPIGDLATQWFADRDIFCAGRVGAGDLRRVVQAVGGSIQSTCSDITREHLGTCGLFEERQIGGERYNIFEGCPKAKTCTLLLRGGAEQFIEEVERSLHDALMVVKRAVRNGEVVAGGGAIEMELSTHIRKHALNIPGKTQLIMTAFAKALEIIPRQICDNAGLDSTDVLNKLRKKHADGEKWFGVDVDGEEGIRDNLKAFVWEPSLVKMNAISSATEAACLILSVDETVRNPQSEAQNPGPKAPPGAAQRALRGREPALRHHLDEKRNEHSPVRNITFLHTSKNAIIANYSYSLFSLNTDLLSQLIMASRLIHQDNEKRDSSSLSSSDEKNAAISGVDSVHELEKAPPLGVPIDYSNQGGFNAIFAHFRREKQDLDAIATQPSVFDHPTTLEKYRPPPQYENTHRFDVFARWTWREEKKLVRRLDFKIMIWACVMFLALDLDRSNISQANSDNFLQDLGLSTNDFNLELPSQLVSKRVGPDVWVPCQIVLWSTVSFSQFWLTGKKSFLACRFLLGFLQGGFIPDVVLYLSYFYTGPELPLRLAFFWLSNYISDIFSAFLATGILQMRGVGGREGWRYLFLIEGLITLAVGLFSFFLMPAGPTQTKAWWRPKGWFTEREEVIMVNRVLRDDPSKSDMHNREGLSLKMIWEALQDWRLWPIYAVGLVHMMPVSPPQIYLTLSLRNLGFNTTDTNLLTIPSVVIGATMLFFTAWFSEAVNSRVAATMILQIWALPLLIALYTFDSATPHWVYYAVITLITGFPYVHPIQVAWASRNSYSVKQRTISASVYNMFVQTGAIVYANIYRADDKPLYKRGNRQLIAICCMNIVLYILTFFFYRTLNNRREKIWNSWTAKEQKDKDTTSPLQIHKHSTLIFEMTGIYQTSDGLSSREDNCDFAQPERKALDLEKTNLATPRLKWNQAWFRRAPKVDLDVIATQESVFDDPSTLEIYRPPPEYENSHRFDPQARWTYREEKSIIKTIDYRITLWAFVMLLSLELDRSNIAQANSDNFLGDLGLTTDDFNLGTVVLRVSFLLAELPSQLLSKRLGPDVWIPCQRRVKHPNDMVGHEGLETLAYIRLRDWAHENLGFTTTQTNLLTLPSIILGMIGLLTMAFISEAINSRVTATVMLQFWALPLLVALYTFDQHTSQWVYFGVVTLIAGYPYVHPIQVAWASRNSHSVRTRTVSASVYNMFVQAGTVISEQQHYLETTADKGSQRLDFRFAY</sequence>
<dbReference type="InterPro" id="IPR017998">
    <property type="entry name" value="Chaperone_TCP-1"/>
</dbReference>
<dbReference type="FunFam" id="1.10.560.10:FF:000017">
    <property type="entry name" value="T-complex protein 1 subunit eta"/>
    <property type="match status" value="1"/>
</dbReference>
<feature type="transmembrane region" description="Helical" evidence="12">
    <location>
        <begin position="1083"/>
        <end position="1102"/>
    </location>
</feature>
<dbReference type="PROSITE" id="PS00751">
    <property type="entry name" value="TCP1_2"/>
    <property type="match status" value="1"/>
</dbReference>
<feature type="transmembrane region" description="Helical" evidence="12">
    <location>
        <begin position="841"/>
        <end position="863"/>
    </location>
</feature>
<dbReference type="GO" id="GO:0140662">
    <property type="term" value="F:ATP-dependent protein folding chaperone"/>
    <property type="evidence" value="ECO:0007669"/>
    <property type="project" value="InterPro"/>
</dbReference>
<evidence type="ECO:0000256" key="3">
    <source>
        <dbReference type="ARBA" id="ARBA00008020"/>
    </source>
</evidence>
<gene>
    <name evidence="13" type="ORF">CVT24_005322</name>
</gene>
<dbReference type="SUPFAM" id="SSF54849">
    <property type="entry name" value="GroEL-intermediate domain like"/>
    <property type="match status" value="1"/>
</dbReference>
<keyword evidence="12" id="KW-1133">Transmembrane helix</keyword>
<dbReference type="InterPro" id="IPR002423">
    <property type="entry name" value="Cpn60/GroEL/TCP-1"/>
</dbReference>
<dbReference type="InterPro" id="IPR054827">
    <property type="entry name" value="thermosome_alpha"/>
</dbReference>
<comment type="subunit">
    <text evidence="4">Heterooligomeric complex of about 850 to 900 kDa that forms two stacked rings, 12 to 16 nm in diameter.</text>
</comment>
<dbReference type="STRING" id="181874.A0A409Y8V1"/>
<evidence type="ECO:0000313" key="13">
    <source>
        <dbReference type="EMBL" id="PPQ99532.1"/>
    </source>
</evidence>
<feature type="transmembrane region" description="Helical" evidence="12">
    <location>
        <begin position="989"/>
        <end position="1011"/>
    </location>
</feature>
<dbReference type="PROSITE" id="PS00995">
    <property type="entry name" value="TCP1_3"/>
    <property type="match status" value="1"/>
</dbReference>
<dbReference type="GO" id="GO:0016887">
    <property type="term" value="F:ATP hydrolysis activity"/>
    <property type="evidence" value="ECO:0007669"/>
    <property type="project" value="InterPro"/>
</dbReference>
<dbReference type="GO" id="GO:0051082">
    <property type="term" value="F:unfolded protein binding"/>
    <property type="evidence" value="ECO:0007669"/>
    <property type="project" value="InterPro"/>
</dbReference>
<evidence type="ECO:0000256" key="10">
    <source>
        <dbReference type="RuleBase" id="RU004187"/>
    </source>
</evidence>
<dbReference type="GO" id="GO:0016020">
    <property type="term" value="C:membrane"/>
    <property type="evidence" value="ECO:0007669"/>
    <property type="project" value="UniProtKB-SubCell"/>
</dbReference>